<keyword evidence="6" id="KW-0597">Phosphoprotein</keyword>
<evidence type="ECO:0000256" key="13">
    <source>
        <dbReference type="ARBA" id="ARBA00093507"/>
    </source>
</evidence>
<evidence type="ECO:0000256" key="7">
    <source>
        <dbReference type="ARBA" id="ARBA00022843"/>
    </source>
</evidence>
<evidence type="ECO:0000256" key="3">
    <source>
        <dbReference type="ARBA" id="ARBA00004657"/>
    </source>
</evidence>
<protein>
    <recommendedName>
        <fullName evidence="12">Dynactin subunit 4</fullName>
    </recommendedName>
</protein>
<accession>A0A4T0FTM3</accession>
<dbReference type="PANTHER" id="PTHR13034:SF2">
    <property type="entry name" value="DYNACTIN SUBUNIT 4"/>
    <property type="match status" value="1"/>
</dbReference>
<evidence type="ECO:0000256" key="4">
    <source>
        <dbReference type="ARBA" id="ARBA00022490"/>
    </source>
</evidence>
<keyword evidence="5" id="KW-1017">Isopeptide bond</keyword>
<gene>
    <name evidence="14" type="ORF">E3P99_01619</name>
</gene>
<name>A0A4T0FTM3_9BASI</name>
<evidence type="ECO:0000256" key="1">
    <source>
        <dbReference type="ARBA" id="ARBA00004300"/>
    </source>
</evidence>
<dbReference type="PANTHER" id="PTHR13034">
    <property type="entry name" value="DYNACTIN P62 SUBUNIT"/>
    <property type="match status" value="1"/>
</dbReference>
<evidence type="ECO:0000256" key="11">
    <source>
        <dbReference type="ARBA" id="ARBA00034776"/>
    </source>
</evidence>
<keyword evidence="10" id="KW-0206">Cytoskeleton</keyword>
<evidence type="ECO:0000256" key="5">
    <source>
        <dbReference type="ARBA" id="ARBA00022499"/>
    </source>
</evidence>
<comment type="subcellular location">
    <subcellularLocation>
        <location evidence="1">Cytoplasm</location>
        <location evidence="1">Cytoskeleton</location>
        <location evidence="1">Microtubule organizing center</location>
        <location evidence="1">Centrosome</location>
    </subcellularLocation>
    <subcellularLocation>
        <location evidence="2">Cytoplasm</location>
        <location evidence="2">Cytoskeleton</location>
        <location evidence="2">Stress fiber</location>
    </subcellularLocation>
    <subcellularLocation>
        <location evidence="3">Cytoplasm</location>
        <location evidence="3">Myofibril</location>
    </subcellularLocation>
</comment>
<evidence type="ECO:0000256" key="8">
    <source>
        <dbReference type="ARBA" id="ARBA00022990"/>
    </source>
</evidence>
<comment type="subunit">
    <text evidence="13">Subunit of dynactin, a multiprotein complex part of a tripartite complex with dynein and a adapter, such as BICDL1, BICD2 or HOOK3. The dynactin complex is built around ACTR1A/ACTB filament and consists of an actin-related filament composed of a shoulder domain, a pointed end and a barbed end. Its length is defined by its flexible shoulder domain. The soulder is composed of 2 DCTN1 subunits, 4 DCTN2 and 2 DCTN3. The 4 DCNT2 (via N-terminus) bind the ACTR1A filament and act as molecular rulers to determine the length. The pointed end is important for binding dynein-dynactin cargo adapters. Consists of 4 subunits: ACTR10, DCNT4, DCTN5 and DCTN6. The barbed end is composed of a CAPZA1:CAPZB heterodimers, which binds ACTR1A/ACTB filament and dynactin and stabilizes dynactin. Interacts with ATP7B, but not ATP7A, in a copper-dependent manner. Interacts with ANK2; this interaction is required for localization at costameres. Interacts with N4BP2L1.</text>
</comment>
<dbReference type="InterPro" id="IPR008603">
    <property type="entry name" value="DCTN4"/>
</dbReference>
<dbReference type="Pfam" id="PF05502">
    <property type="entry name" value="Dynactin_p62"/>
    <property type="match status" value="2"/>
</dbReference>
<dbReference type="AlphaFoldDB" id="A0A4T0FTM3"/>
<comment type="caution">
    <text evidence="14">The sequence shown here is derived from an EMBL/GenBank/DDBJ whole genome shotgun (WGS) entry which is preliminary data.</text>
</comment>
<evidence type="ECO:0000256" key="6">
    <source>
        <dbReference type="ARBA" id="ARBA00022553"/>
    </source>
</evidence>
<proteinExistence type="inferred from homology"/>
<evidence type="ECO:0000256" key="9">
    <source>
        <dbReference type="ARBA" id="ARBA00023054"/>
    </source>
</evidence>
<dbReference type="Proteomes" id="UP000310189">
    <property type="component" value="Unassembled WGS sequence"/>
</dbReference>
<evidence type="ECO:0000256" key="2">
    <source>
        <dbReference type="ARBA" id="ARBA00004529"/>
    </source>
</evidence>
<dbReference type="GO" id="GO:0001725">
    <property type="term" value="C:stress fiber"/>
    <property type="evidence" value="ECO:0007669"/>
    <property type="project" value="UniProtKB-SubCell"/>
</dbReference>
<keyword evidence="4" id="KW-0963">Cytoplasm</keyword>
<keyword evidence="15" id="KW-1185">Reference proteome</keyword>
<reference evidence="14 15" key="1">
    <citation type="submission" date="2019-03" db="EMBL/GenBank/DDBJ databases">
        <title>Sequencing 23 genomes of Wallemia ichthyophaga.</title>
        <authorList>
            <person name="Gostincar C."/>
        </authorList>
    </citation>
    <scope>NUCLEOTIDE SEQUENCE [LARGE SCALE GENOMIC DNA]</scope>
    <source>
        <strain evidence="14 15">EXF-5753</strain>
    </source>
</reference>
<dbReference type="OrthoDB" id="283815at2759"/>
<organism evidence="14 15">
    <name type="scientific">Wallemia hederae</name>
    <dbReference type="NCBI Taxonomy" id="1540922"/>
    <lineage>
        <taxon>Eukaryota</taxon>
        <taxon>Fungi</taxon>
        <taxon>Dikarya</taxon>
        <taxon>Basidiomycota</taxon>
        <taxon>Wallemiomycotina</taxon>
        <taxon>Wallemiomycetes</taxon>
        <taxon>Wallemiales</taxon>
        <taxon>Wallemiaceae</taxon>
        <taxon>Wallemia</taxon>
    </lineage>
</organism>
<evidence type="ECO:0000256" key="12">
    <source>
        <dbReference type="ARBA" id="ARBA00034864"/>
    </source>
</evidence>
<keyword evidence="8" id="KW-0007">Acetylation</keyword>
<evidence type="ECO:0000313" key="15">
    <source>
        <dbReference type="Proteomes" id="UP000310189"/>
    </source>
</evidence>
<evidence type="ECO:0000256" key="10">
    <source>
        <dbReference type="ARBA" id="ARBA00023212"/>
    </source>
</evidence>
<dbReference type="EMBL" id="SPNW01000020">
    <property type="protein sequence ID" value="TIA90286.1"/>
    <property type="molecule type" value="Genomic_DNA"/>
</dbReference>
<evidence type="ECO:0000313" key="14">
    <source>
        <dbReference type="EMBL" id="TIA90286.1"/>
    </source>
</evidence>
<keyword evidence="7" id="KW-0832">Ubl conjugation</keyword>
<keyword evidence="9" id="KW-0175">Coiled coil</keyword>
<dbReference type="GO" id="GO:0005869">
    <property type="term" value="C:dynactin complex"/>
    <property type="evidence" value="ECO:0007669"/>
    <property type="project" value="InterPro"/>
</dbReference>
<sequence>MASVNVLYQSKLRSTLNKGEFFPLSHLYFCEECDAIRCARTIILEAVMHYCPSCLFEVPAASVKSQRNRCMRNCSSCPVCQSTLSTVGTGTSIEDEHISLDQLTGAESSRADPPFLLSCSCCGWNSKSFGDKGVFEKPTGIGALIARSDEREGRANEEFEYLRDRFDSLLSVNGFVDDVSIHPLYPSHSRHLGGDAQLESIAEPEADKLNILRQATELESFSNSPRTSYPTSIYKHLQIPQRVKLTTKYSKRCGTCRHLLIKPDTKSHTNHKIQMTANSYVPSITARIARMALQPTGSRLTTNGELRAGRTYVYELQIINPLYDTIKIGMKVVDQRGCKARIDEGEYEVGAFNDVMEFEEEAWVQSQARRISEAKSVGLVESKGNSTRTMFELSVDSDAKCAELVLQVTYTYRLTSPPSTPQMEEAEDDFKDFTFNVLLDAGSVDSNE</sequence>
<comment type="similarity">
    <text evidence="11">Belongs to the dynactin subunit 4 family.</text>
</comment>